<dbReference type="AlphaFoldDB" id="A0A4Z2GPT2"/>
<dbReference type="Proteomes" id="UP000314294">
    <property type="component" value="Unassembled WGS sequence"/>
</dbReference>
<accession>A0A4Z2GPT2</accession>
<comment type="caution">
    <text evidence="2">The sequence shown here is derived from an EMBL/GenBank/DDBJ whole genome shotgun (WGS) entry which is preliminary data.</text>
</comment>
<organism evidence="2 3">
    <name type="scientific">Liparis tanakae</name>
    <name type="common">Tanaka's snailfish</name>
    <dbReference type="NCBI Taxonomy" id="230148"/>
    <lineage>
        <taxon>Eukaryota</taxon>
        <taxon>Metazoa</taxon>
        <taxon>Chordata</taxon>
        <taxon>Craniata</taxon>
        <taxon>Vertebrata</taxon>
        <taxon>Euteleostomi</taxon>
        <taxon>Actinopterygii</taxon>
        <taxon>Neopterygii</taxon>
        <taxon>Teleostei</taxon>
        <taxon>Neoteleostei</taxon>
        <taxon>Acanthomorphata</taxon>
        <taxon>Eupercaria</taxon>
        <taxon>Perciformes</taxon>
        <taxon>Cottioidei</taxon>
        <taxon>Cottales</taxon>
        <taxon>Liparidae</taxon>
        <taxon>Liparis</taxon>
    </lineage>
</organism>
<name>A0A4Z2GPT2_9TELE</name>
<feature type="compositionally biased region" description="Polar residues" evidence="1">
    <location>
        <begin position="26"/>
        <end position="35"/>
    </location>
</feature>
<dbReference type="EMBL" id="SRLO01000449">
    <property type="protein sequence ID" value="TNN55688.1"/>
    <property type="molecule type" value="Genomic_DNA"/>
</dbReference>
<gene>
    <name evidence="2" type="ORF">EYF80_034123</name>
</gene>
<feature type="region of interest" description="Disordered" evidence="1">
    <location>
        <begin position="1"/>
        <end position="41"/>
    </location>
</feature>
<protein>
    <submittedName>
        <fullName evidence="2">Uncharacterized protein</fullName>
    </submittedName>
</protein>
<evidence type="ECO:0000313" key="3">
    <source>
        <dbReference type="Proteomes" id="UP000314294"/>
    </source>
</evidence>
<evidence type="ECO:0000256" key="1">
    <source>
        <dbReference type="SAM" id="MobiDB-lite"/>
    </source>
</evidence>
<sequence>MLSVTGEAQGQRNKAGLQGSGPSAAVTDTNPSDSFAHTLPEAFPSPFPKAFLGGRTAQSSSWGNMMHMRRASTYWRHSVKAGRGERREMWDTMAEVDMKRERMLIELQNASPGERALCGAVTRAEGRSDMGVSVCTDF</sequence>
<keyword evidence="3" id="KW-1185">Reference proteome</keyword>
<evidence type="ECO:0000313" key="2">
    <source>
        <dbReference type="EMBL" id="TNN55688.1"/>
    </source>
</evidence>
<reference evidence="2 3" key="1">
    <citation type="submission" date="2019-03" db="EMBL/GenBank/DDBJ databases">
        <title>First draft genome of Liparis tanakae, snailfish: a comprehensive survey of snailfish specific genes.</title>
        <authorList>
            <person name="Kim W."/>
            <person name="Song I."/>
            <person name="Jeong J.-H."/>
            <person name="Kim D."/>
            <person name="Kim S."/>
            <person name="Ryu S."/>
            <person name="Song J.Y."/>
            <person name="Lee S.K."/>
        </authorList>
    </citation>
    <scope>NUCLEOTIDE SEQUENCE [LARGE SCALE GENOMIC DNA]</scope>
    <source>
        <tissue evidence="2">Muscle</tissue>
    </source>
</reference>
<proteinExistence type="predicted"/>
<feature type="compositionally biased region" description="Polar residues" evidence="1">
    <location>
        <begin position="1"/>
        <end position="12"/>
    </location>
</feature>